<dbReference type="SUPFAM" id="SSF54695">
    <property type="entry name" value="POZ domain"/>
    <property type="match status" value="1"/>
</dbReference>
<comment type="caution">
    <text evidence="2">The sequence shown here is derived from an EMBL/GenBank/DDBJ whole genome shotgun (WGS) entry which is preliminary data.</text>
</comment>
<name>A0A9P6Q0E7_9FUNG</name>
<dbReference type="EMBL" id="JAAAJB010000405">
    <property type="protein sequence ID" value="KAG0256561.1"/>
    <property type="molecule type" value="Genomic_DNA"/>
</dbReference>
<evidence type="ECO:0000313" key="3">
    <source>
        <dbReference type="Proteomes" id="UP000807716"/>
    </source>
</evidence>
<dbReference type="Pfam" id="PF00651">
    <property type="entry name" value="BTB"/>
    <property type="match status" value="1"/>
</dbReference>
<dbReference type="PROSITE" id="PS50097">
    <property type="entry name" value="BTB"/>
    <property type="match status" value="1"/>
</dbReference>
<dbReference type="Proteomes" id="UP000807716">
    <property type="component" value="Unassembled WGS sequence"/>
</dbReference>
<evidence type="ECO:0000259" key="1">
    <source>
        <dbReference type="PROSITE" id="PS50097"/>
    </source>
</evidence>
<dbReference type="AlphaFoldDB" id="A0A9P6Q0E7"/>
<reference evidence="2" key="1">
    <citation type="journal article" date="2020" name="Fungal Divers.">
        <title>Resolving the Mortierellaceae phylogeny through synthesis of multi-gene phylogenetics and phylogenomics.</title>
        <authorList>
            <person name="Vandepol N."/>
            <person name="Liber J."/>
            <person name="Desiro A."/>
            <person name="Na H."/>
            <person name="Kennedy M."/>
            <person name="Barry K."/>
            <person name="Grigoriev I.V."/>
            <person name="Miller A.N."/>
            <person name="O'Donnell K."/>
            <person name="Stajich J.E."/>
            <person name="Bonito G."/>
        </authorList>
    </citation>
    <scope>NUCLEOTIDE SEQUENCE</scope>
    <source>
        <strain evidence="2">BC1065</strain>
    </source>
</reference>
<dbReference type="InterPro" id="IPR051481">
    <property type="entry name" value="BTB-POZ/Galectin-3-binding"/>
</dbReference>
<evidence type="ECO:0000313" key="2">
    <source>
        <dbReference type="EMBL" id="KAG0256561.1"/>
    </source>
</evidence>
<dbReference type="Gene3D" id="3.30.710.10">
    <property type="entry name" value="Potassium Channel Kv1.1, Chain A"/>
    <property type="match status" value="1"/>
</dbReference>
<dbReference type="SMART" id="SM00225">
    <property type="entry name" value="BTB"/>
    <property type="match status" value="1"/>
</dbReference>
<dbReference type="PANTHER" id="PTHR24410">
    <property type="entry name" value="HL07962P-RELATED"/>
    <property type="match status" value="1"/>
</dbReference>
<organism evidence="2 3">
    <name type="scientific">Actinomortierella ambigua</name>
    <dbReference type="NCBI Taxonomy" id="1343610"/>
    <lineage>
        <taxon>Eukaryota</taxon>
        <taxon>Fungi</taxon>
        <taxon>Fungi incertae sedis</taxon>
        <taxon>Mucoromycota</taxon>
        <taxon>Mortierellomycotina</taxon>
        <taxon>Mortierellomycetes</taxon>
        <taxon>Mortierellales</taxon>
        <taxon>Mortierellaceae</taxon>
        <taxon>Actinomortierella</taxon>
    </lineage>
</organism>
<dbReference type="InterPro" id="IPR011333">
    <property type="entry name" value="SKP1/BTB/POZ_sf"/>
</dbReference>
<protein>
    <recommendedName>
        <fullName evidence="1">BTB domain-containing protein</fullName>
    </recommendedName>
</protein>
<sequence length="306" mass="34459">MSFLASLATYVPSLLNSDKHSDAKLIIGKEKVVRHGHSIILCARSPYFEKSRVVKGSKIIFRLPDVDPDVFDAVLQHIYTGQVMITIDIVARLYIAATWMCLEELANYCVDFVRDSVSEDNAFKMLMATRTVEVLRHVALTFIHRHASDLLHLDSVKVLNQDMLLAAIPPEGLGPEREILVWKCVIHWACFHCGLSSESVPLLMFPKSPGRILVSVASSSHQDDGLKSLGFFPRDDDLVIRMSSGDHERLRQTISPLLSAVHFDVLSADCFCRYIEWTLLVPQEVVLKVYRHHAVPPAIPDTRFMA</sequence>
<gene>
    <name evidence="2" type="ORF">DFQ27_005666</name>
</gene>
<accession>A0A9P6Q0E7</accession>
<dbReference type="CDD" id="cd18186">
    <property type="entry name" value="BTB_POZ_ZBTB_KLHL-like"/>
    <property type="match status" value="1"/>
</dbReference>
<proteinExistence type="predicted"/>
<dbReference type="InterPro" id="IPR000210">
    <property type="entry name" value="BTB/POZ_dom"/>
</dbReference>
<dbReference type="PANTHER" id="PTHR24410:SF23">
    <property type="entry name" value="BTB DOMAIN-CONTAINING PROTEIN-RELATED"/>
    <property type="match status" value="1"/>
</dbReference>
<keyword evidence="3" id="KW-1185">Reference proteome</keyword>
<feature type="domain" description="BTB" evidence="1">
    <location>
        <begin position="21"/>
        <end position="87"/>
    </location>
</feature>
<dbReference type="OrthoDB" id="298084at2759"/>